<evidence type="ECO:0000313" key="2">
    <source>
        <dbReference type="Proteomes" id="UP000789366"/>
    </source>
</evidence>
<proteinExistence type="predicted"/>
<gene>
    <name evidence="1" type="ORF">SPELUC_LOCUS8657</name>
</gene>
<protein>
    <submittedName>
        <fullName evidence="1">6156_t:CDS:1</fullName>
    </submittedName>
</protein>
<name>A0ACA9NAJ7_9GLOM</name>
<dbReference type="Proteomes" id="UP000789366">
    <property type="component" value="Unassembled WGS sequence"/>
</dbReference>
<sequence>METWKQQRAMRNFLIGSEFASENMRKQFQAKYKELLGSSLEKQGQMFDDNNLDERERPSSPISEDEDFKLASRNVGKWLRDQAKTLPERPSSSVREFINKNVINPIFKRHSRNSSTTSLPQIPSKLKNEVNPEENEEEFKLQNPPISRLKRQRSIVLTTLNQSSNTNKWRKNRKIRRKMFEESKKEDITSDDERNMKELDTQYPVARNSDLTDEQWQKAYAYTSPEVAWQNYETIQQEYESDKEEETQGYGVPDSEDGDSLYAHFKEMPVEVRHIILPTVIEGKQVDYKVYCNENIEVPPMNIGHIRIENPVENGYIGTPVNLAKKGIIVQPGIVND</sequence>
<feature type="non-terminal residue" evidence="1">
    <location>
        <position position="337"/>
    </location>
</feature>
<accession>A0ACA9NAJ7</accession>
<evidence type="ECO:0000313" key="1">
    <source>
        <dbReference type="EMBL" id="CAG8643490.1"/>
    </source>
</evidence>
<keyword evidence="2" id="KW-1185">Reference proteome</keyword>
<organism evidence="1 2">
    <name type="scientific">Cetraspora pellucida</name>
    <dbReference type="NCBI Taxonomy" id="1433469"/>
    <lineage>
        <taxon>Eukaryota</taxon>
        <taxon>Fungi</taxon>
        <taxon>Fungi incertae sedis</taxon>
        <taxon>Mucoromycota</taxon>
        <taxon>Glomeromycotina</taxon>
        <taxon>Glomeromycetes</taxon>
        <taxon>Diversisporales</taxon>
        <taxon>Gigasporaceae</taxon>
        <taxon>Cetraspora</taxon>
    </lineage>
</organism>
<comment type="caution">
    <text evidence="1">The sequence shown here is derived from an EMBL/GenBank/DDBJ whole genome shotgun (WGS) entry which is preliminary data.</text>
</comment>
<dbReference type="EMBL" id="CAJVPW010013279">
    <property type="protein sequence ID" value="CAG8643490.1"/>
    <property type="molecule type" value="Genomic_DNA"/>
</dbReference>
<reference evidence="1" key="1">
    <citation type="submission" date="2021-06" db="EMBL/GenBank/DDBJ databases">
        <authorList>
            <person name="Kallberg Y."/>
            <person name="Tangrot J."/>
            <person name="Rosling A."/>
        </authorList>
    </citation>
    <scope>NUCLEOTIDE SEQUENCE</scope>
    <source>
        <strain evidence="1">28 12/20/2015</strain>
    </source>
</reference>